<protein>
    <recommendedName>
        <fullName evidence="5">Lipoprotein</fullName>
    </recommendedName>
</protein>
<proteinExistence type="predicted"/>
<organism evidence="3 4">
    <name type="scientific">Streptosporangium album</name>
    <dbReference type="NCBI Taxonomy" id="47479"/>
    <lineage>
        <taxon>Bacteria</taxon>
        <taxon>Bacillati</taxon>
        <taxon>Actinomycetota</taxon>
        <taxon>Actinomycetes</taxon>
        <taxon>Streptosporangiales</taxon>
        <taxon>Streptosporangiaceae</taxon>
        <taxon>Streptosporangium</taxon>
    </lineage>
</organism>
<evidence type="ECO:0000313" key="3">
    <source>
        <dbReference type="EMBL" id="MBB4937577.1"/>
    </source>
</evidence>
<dbReference type="PROSITE" id="PS51257">
    <property type="entry name" value="PROKAR_LIPOPROTEIN"/>
    <property type="match status" value="1"/>
</dbReference>
<accession>A0A7W7RSW5</accession>
<dbReference type="EMBL" id="JACHJU010000001">
    <property type="protein sequence ID" value="MBB4937577.1"/>
    <property type="molecule type" value="Genomic_DNA"/>
</dbReference>
<feature type="chain" id="PRO_5030558034" description="Lipoprotein" evidence="2">
    <location>
        <begin position="29"/>
        <end position="297"/>
    </location>
</feature>
<dbReference type="AlphaFoldDB" id="A0A7W7RSW5"/>
<keyword evidence="4" id="KW-1185">Reference proteome</keyword>
<feature type="region of interest" description="Disordered" evidence="1">
    <location>
        <begin position="26"/>
        <end position="47"/>
    </location>
</feature>
<feature type="signal peptide" evidence="2">
    <location>
        <begin position="1"/>
        <end position="28"/>
    </location>
</feature>
<sequence>MSRVLTAMPAAALAVAVLTGCGADPAPAAAPAATDKAPASADPQGKRRQMEAMRADCMKGKGFKYEPYVPPPAKVSEESRREWTGDYATMREQRERRGFRIYFPFVHPEDPEDGIGTVDPNPNDALAGSLSRTQYRAWDAADGACYAEAFTELTGKTVTSKDDVFTQAENMYLRTTSRELDGDPRMIELATAFGTCLKGKGYPVPSLKPTALNFSSRERLEKQRGDVIAGRVKQDPEDTGFRRLTPQEAKPYLVKEIKVSLDDLECGKDFYAAFLPRYEALRQKAYREFGEDDGLWS</sequence>
<gene>
    <name evidence="3" type="ORF">FHR32_001882</name>
</gene>
<dbReference type="Proteomes" id="UP000534286">
    <property type="component" value="Unassembled WGS sequence"/>
</dbReference>
<name>A0A7W7RSW5_9ACTN</name>
<evidence type="ECO:0008006" key="5">
    <source>
        <dbReference type="Google" id="ProtNLM"/>
    </source>
</evidence>
<reference evidence="3 4" key="1">
    <citation type="submission" date="2020-08" db="EMBL/GenBank/DDBJ databases">
        <title>Sequencing the genomes of 1000 actinobacteria strains.</title>
        <authorList>
            <person name="Klenk H.-P."/>
        </authorList>
    </citation>
    <scope>NUCLEOTIDE SEQUENCE [LARGE SCALE GENOMIC DNA]</scope>
    <source>
        <strain evidence="3 4">DSM 43023</strain>
    </source>
</reference>
<keyword evidence="2" id="KW-0732">Signal</keyword>
<feature type="compositionally biased region" description="Low complexity" evidence="1">
    <location>
        <begin position="26"/>
        <end position="43"/>
    </location>
</feature>
<dbReference type="RefSeq" id="WP_184753932.1">
    <property type="nucleotide sequence ID" value="NZ_BAABEK010000008.1"/>
</dbReference>
<evidence type="ECO:0000313" key="4">
    <source>
        <dbReference type="Proteomes" id="UP000534286"/>
    </source>
</evidence>
<evidence type="ECO:0000256" key="1">
    <source>
        <dbReference type="SAM" id="MobiDB-lite"/>
    </source>
</evidence>
<evidence type="ECO:0000256" key="2">
    <source>
        <dbReference type="SAM" id="SignalP"/>
    </source>
</evidence>
<comment type="caution">
    <text evidence="3">The sequence shown here is derived from an EMBL/GenBank/DDBJ whole genome shotgun (WGS) entry which is preliminary data.</text>
</comment>